<accession>A0A1X7SHS2</accession>
<name>A0A1X7SHS2_AMPQE</name>
<reference evidence="1" key="1">
    <citation type="submission" date="2017-05" db="UniProtKB">
        <authorList>
            <consortium name="EnsemblMetazoa"/>
        </authorList>
    </citation>
    <scope>IDENTIFICATION</scope>
</reference>
<dbReference type="EnsemblMetazoa" id="Aqu2.1.01584_001">
    <property type="protein sequence ID" value="Aqu2.1.01584_001"/>
    <property type="gene ID" value="Aqu2.1.01584"/>
</dbReference>
<proteinExistence type="predicted"/>
<evidence type="ECO:0008006" key="2">
    <source>
        <dbReference type="Google" id="ProtNLM"/>
    </source>
</evidence>
<organism evidence="1">
    <name type="scientific">Amphimedon queenslandica</name>
    <name type="common">Sponge</name>
    <dbReference type="NCBI Taxonomy" id="400682"/>
    <lineage>
        <taxon>Eukaryota</taxon>
        <taxon>Metazoa</taxon>
        <taxon>Porifera</taxon>
        <taxon>Demospongiae</taxon>
        <taxon>Heteroscleromorpha</taxon>
        <taxon>Haplosclerida</taxon>
        <taxon>Niphatidae</taxon>
        <taxon>Amphimedon</taxon>
    </lineage>
</organism>
<protein>
    <recommendedName>
        <fullName evidence="2">Death domain-containing protein</fullName>
    </recommendedName>
</protein>
<sequence>MIDLCQWRARIGSWNCSCTSSGSIYPCIYWTSNSGIGDVELNPGPTLTDKPTKDELIELLSSSKFTAGTWEQFVCHLPNMTQDTVSSIKHRVEELCDIQPSPFDYMSAVAQYYLDSSPDITWKSITIALLNADEINLAHQIFDSHSGKKRS</sequence>
<evidence type="ECO:0000313" key="1">
    <source>
        <dbReference type="EnsemblMetazoa" id="Aqu2.1.01584_001"/>
    </source>
</evidence>
<dbReference type="AlphaFoldDB" id="A0A1X7SHS2"/>
<dbReference type="InParanoid" id="A0A1X7SHS2"/>